<gene>
    <name evidence="2" type="ORF">Vbra_1251</name>
</gene>
<dbReference type="EMBL" id="CDMY01000609">
    <property type="protein sequence ID" value="CEM25978.1"/>
    <property type="molecule type" value="Genomic_DNA"/>
</dbReference>
<accession>A0A0G4GAI5</accession>
<keyword evidence="3" id="KW-1185">Reference proteome</keyword>
<protein>
    <submittedName>
        <fullName evidence="2">Uncharacterized protein</fullName>
    </submittedName>
</protein>
<feature type="region of interest" description="Disordered" evidence="1">
    <location>
        <begin position="49"/>
        <end position="72"/>
    </location>
</feature>
<evidence type="ECO:0000256" key="1">
    <source>
        <dbReference type="SAM" id="MobiDB-lite"/>
    </source>
</evidence>
<proteinExistence type="predicted"/>
<name>A0A0G4GAI5_VITBC</name>
<organism evidence="2 3">
    <name type="scientific">Vitrella brassicaformis (strain CCMP3155)</name>
    <dbReference type="NCBI Taxonomy" id="1169540"/>
    <lineage>
        <taxon>Eukaryota</taxon>
        <taxon>Sar</taxon>
        <taxon>Alveolata</taxon>
        <taxon>Colpodellida</taxon>
        <taxon>Vitrellaceae</taxon>
        <taxon>Vitrella</taxon>
    </lineage>
</organism>
<evidence type="ECO:0000313" key="2">
    <source>
        <dbReference type="EMBL" id="CEM25978.1"/>
    </source>
</evidence>
<sequence>MVLGLFNSIPGPLKEGRRKEKIMRDLFNKCKCCDQTSWEKKMLEHELQEMREHNSTSPAVSPGASGDSPYKPETDTDLCKIGAIHPQHWPSNQQPMDHELLEPIYGYRTSKSKKEYRHCSIDEKEICVLEGKHRMASREGDPDRYMSIITGHCYKGREQETKLCDVRNRLTIKLRADDLHNKYKMRVCFPKSGGASVKPSRSFHDALQAIKNY</sequence>
<reference evidence="2 3" key="1">
    <citation type="submission" date="2014-11" db="EMBL/GenBank/DDBJ databases">
        <authorList>
            <person name="Zhu J."/>
            <person name="Qi W."/>
            <person name="Song R."/>
        </authorList>
    </citation>
    <scope>NUCLEOTIDE SEQUENCE [LARGE SCALE GENOMIC DNA]</scope>
</reference>
<dbReference type="Proteomes" id="UP000041254">
    <property type="component" value="Unassembled WGS sequence"/>
</dbReference>
<dbReference type="AlphaFoldDB" id="A0A0G4GAI5"/>
<dbReference type="VEuPathDB" id="CryptoDB:Vbra_1251"/>
<dbReference type="InParanoid" id="A0A0G4GAI5"/>
<evidence type="ECO:0000313" key="3">
    <source>
        <dbReference type="Proteomes" id="UP000041254"/>
    </source>
</evidence>